<dbReference type="EMBL" id="JXUW01000008">
    <property type="protein sequence ID" value="KJE77019.1"/>
    <property type="molecule type" value="Genomic_DNA"/>
</dbReference>
<evidence type="ECO:0000313" key="2">
    <source>
        <dbReference type="Proteomes" id="UP000032336"/>
    </source>
</evidence>
<dbReference type="Proteomes" id="UP000032336">
    <property type="component" value="Unassembled WGS sequence"/>
</dbReference>
<dbReference type="AlphaFoldDB" id="A0A0D8FVP0"/>
<comment type="caution">
    <text evidence="1">The sequence shown here is derived from an EMBL/GenBank/DDBJ whole genome shotgun (WGS) entry which is preliminary data.</text>
</comment>
<gene>
    <name evidence="1" type="ORF">FEAC_11450</name>
</gene>
<organism evidence="1 2">
    <name type="scientific">Ferrimicrobium acidiphilum DSM 19497</name>
    <dbReference type="NCBI Taxonomy" id="1121877"/>
    <lineage>
        <taxon>Bacteria</taxon>
        <taxon>Bacillati</taxon>
        <taxon>Actinomycetota</taxon>
        <taxon>Acidimicrobiia</taxon>
        <taxon>Acidimicrobiales</taxon>
        <taxon>Acidimicrobiaceae</taxon>
        <taxon>Ferrimicrobium</taxon>
    </lineage>
</organism>
<evidence type="ECO:0000313" key="1">
    <source>
        <dbReference type="EMBL" id="KJE77019.1"/>
    </source>
</evidence>
<keyword evidence="2" id="KW-1185">Reference proteome</keyword>
<protein>
    <submittedName>
        <fullName evidence="1">Uncharacterized protein</fullName>
    </submittedName>
</protein>
<accession>A0A0D8FVP0</accession>
<sequence length="245" mass="27274">MIQVQLADIEAAREFSTMISMQVSMESQLALERRLAVRREYVLDLADRVDLAPAALNELLGLFFAVRRHRREILAEADREILVAGIRMACSGEGAHQVYETITECGFHDHGLLRDLASEVLHCADPQLHPLWRRWVLDPVQETGALALIVEDPTDLYGSNDGATYDRVRFATEFLLQTLGAASLLVGPEGSPYAFDVFLAGIYGVYSSTMIKMRMTKEFNSLLPDLGEFMGRILGVKGELDADRG</sequence>
<dbReference type="OrthoDB" id="5791859at2"/>
<reference evidence="1 2" key="1">
    <citation type="submission" date="2015-01" db="EMBL/GenBank/DDBJ databases">
        <title>Draft genome of the acidophilic iron oxidizer Ferrimicrobium acidiphilum strain T23.</title>
        <authorList>
            <person name="Poehlein A."/>
            <person name="Eisen S."/>
            <person name="Schloemann M."/>
            <person name="Johnson B.D."/>
            <person name="Daniel R."/>
            <person name="Muehling M."/>
        </authorList>
    </citation>
    <scope>NUCLEOTIDE SEQUENCE [LARGE SCALE GENOMIC DNA]</scope>
    <source>
        <strain evidence="1 2">T23</strain>
    </source>
</reference>
<dbReference type="STRING" id="1121877.FEAC_11450"/>
<proteinExistence type="predicted"/>
<dbReference type="RefSeq" id="WP_035388939.1">
    <property type="nucleotide sequence ID" value="NZ_JQKF01000008.1"/>
</dbReference>
<dbReference type="GeneID" id="78372378"/>
<name>A0A0D8FVP0_9ACTN</name>
<dbReference type="eggNOG" id="ENOG50331H2">
    <property type="taxonomic scope" value="Bacteria"/>
</dbReference>